<sequence length="173" mass="19379">MSARDETEYNYLSYKSKKLADFLGLQDQKIALKWIAKIDGYQSANSDLSQMRVDLMKNFLDVLKNEVFFRVLATKKAADFGESDKARLKMEIERAGDIGAEFPLINSVYKPDSAASHFMSIWSKDKKTYIAAKPLGGQGALVYLAVTSNPELGWDLPDPSLGHFQHPSHKCSP</sequence>
<reference evidence="1 2" key="1">
    <citation type="submission" date="2023-09" db="EMBL/GenBank/DDBJ databases">
        <title>Nesidiocoris tenuis whole genome shotgun sequence.</title>
        <authorList>
            <person name="Shibata T."/>
            <person name="Shimoda M."/>
            <person name="Kobayashi T."/>
            <person name="Uehara T."/>
        </authorList>
    </citation>
    <scope>NUCLEOTIDE SEQUENCE [LARGE SCALE GENOMIC DNA]</scope>
    <source>
        <strain evidence="1 2">Japan</strain>
    </source>
</reference>
<organism evidence="1 2">
    <name type="scientific">Nesidiocoris tenuis</name>
    <dbReference type="NCBI Taxonomy" id="355587"/>
    <lineage>
        <taxon>Eukaryota</taxon>
        <taxon>Metazoa</taxon>
        <taxon>Ecdysozoa</taxon>
        <taxon>Arthropoda</taxon>
        <taxon>Hexapoda</taxon>
        <taxon>Insecta</taxon>
        <taxon>Pterygota</taxon>
        <taxon>Neoptera</taxon>
        <taxon>Paraneoptera</taxon>
        <taxon>Hemiptera</taxon>
        <taxon>Heteroptera</taxon>
        <taxon>Panheteroptera</taxon>
        <taxon>Cimicomorpha</taxon>
        <taxon>Miridae</taxon>
        <taxon>Dicyphina</taxon>
        <taxon>Nesidiocoris</taxon>
    </lineage>
</organism>
<protein>
    <submittedName>
        <fullName evidence="1">Uncharacterized protein</fullName>
    </submittedName>
</protein>
<dbReference type="Proteomes" id="UP001307889">
    <property type="component" value="Chromosome 6"/>
</dbReference>
<gene>
    <name evidence="1" type="ORF">NTJ_08017</name>
</gene>
<accession>A0ABN7AT26</accession>
<proteinExistence type="predicted"/>
<keyword evidence="2" id="KW-1185">Reference proteome</keyword>
<evidence type="ECO:0000313" key="2">
    <source>
        <dbReference type="Proteomes" id="UP001307889"/>
    </source>
</evidence>
<evidence type="ECO:0000313" key="1">
    <source>
        <dbReference type="EMBL" id="BES95208.1"/>
    </source>
</evidence>
<dbReference type="EMBL" id="AP028914">
    <property type="protein sequence ID" value="BES95208.1"/>
    <property type="molecule type" value="Genomic_DNA"/>
</dbReference>
<name>A0ABN7AT26_9HEMI</name>